<comment type="catalytic activity">
    <reaction evidence="1 7">
        <text>Hydrolysis of terminal, non-reducing alpha-D-galactose residues in alpha-D-galactosides, including galactose oligosaccharides, galactomannans and galactolipids.</text>
        <dbReference type="EC" id="3.2.1.22"/>
    </reaction>
</comment>
<dbReference type="GO" id="GO:0016139">
    <property type="term" value="P:glycoside catabolic process"/>
    <property type="evidence" value="ECO:0007669"/>
    <property type="project" value="TreeGrafter"/>
</dbReference>
<feature type="signal peptide" evidence="8">
    <location>
        <begin position="1"/>
        <end position="15"/>
    </location>
</feature>
<dbReference type="SUPFAM" id="SSF51445">
    <property type="entry name" value="(Trans)glycosidases"/>
    <property type="match status" value="1"/>
</dbReference>
<evidence type="ECO:0000256" key="7">
    <source>
        <dbReference type="RuleBase" id="RU361168"/>
    </source>
</evidence>
<dbReference type="FunFam" id="3.20.20.70:FF:000197">
    <property type="entry name" value="Alpha-galactosidase"/>
    <property type="match status" value="1"/>
</dbReference>
<evidence type="ECO:0000256" key="5">
    <source>
        <dbReference type="ARBA" id="ARBA00022801"/>
    </source>
</evidence>
<gene>
    <name evidence="10" type="ORF">TrCOL_g2885</name>
</gene>
<evidence type="ECO:0000256" key="4">
    <source>
        <dbReference type="ARBA" id="ARBA00022729"/>
    </source>
</evidence>
<dbReference type="EC" id="3.2.1.22" evidence="3 7"/>
<dbReference type="InterPro" id="IPR041233">
    <property type="entry name" value="Melibiase_C"/>
</dbReference>
<dbReference type="InterPro" id="IPR017853">
    <property type="entry name" value="GH"/>
</dbReference>
<organism evidence="10 11">
    <name type="scientific">Triparma columacea</name>
    <dbReference type="NCBI Taxonomy" id="722753"/>
    <lineage>
        <taxon>Eukaryota</taxon>
        <taxon>Sar</taxon>
        <taxon>Stramenopiles</taxon>
        <taxon>Ochrophyta</taxon>
        <taxon>Bolidophyceae</taxon>
        <taxon>Parmales</taxon>
        <taxon>Triparmaceae</taxon>
        <taxon>Triparma</taxon>
    </lineage>
</organism>
<feature type="domain" description="Alpha galactosidase C-terminal" evidence="9">
    <location>
        <begin position="336"/>
        <end position="414"/>
    </location>
</feature>
<comment type="caution">
    <text evidence="10">The sequence shown here is derived from an EMBL/GenBank/DDBJ whole genome shotgun (WGS) entry which is preliminary data.</text>
</comment>
<name>A0A9W7GE36_9STRA</name>
<dbReference type="InterPro" id="IPR013780">
    <property type="entry name" value="Glyco_hydro_b"/>
</dbReference>
<dbReference type="Pfam" id="PF17801">
    <property type="entry name" value="Melibiase_C"/>
    <property type="match status" value="1"/>
</dbReference>
<dbReference type="GO" id="GO:0009311">
    <property type="term" value="P:oligosaccharide metabolic process"/>
    <property type="evidence" value="ECO:0007669"/>
    <property type="project" value="TreeGrafter"/>
</dbReference>
<dbReference type="EMBL" id="BRYA01000178">
    <property type="protein sequence ID" value="GMI42649.1"/>
    <property type="molecule type" value="Genomic_DNA"/>
</dbReference>
<dbReference type="Gene3D" id="3.20.20.70">
    <property type="entry name" value="Aldolase class I"/>
    <property type="match status" value="1"/>
</dbReference>
<evidence type="ECO:0000256" key="2">
    <source>
        <dbReference type="ARBA" id="ARBA00009743"/>
    </source>
</evidence>
<dbReference type="InterPro" id="IPR013785">
    <property type="entry name" value="Aldolase_TIM"/>
</dbReference>
<dbReference type="Pfam" id="PF16499">
    <property type="entry name" value="Melibiase_2"/>
    <property type="match status" value="1"/>
</dbReference>
<dbReference type="CDD" id="cd14792">
    <property type="entry name" value="GH27"/>
    <property type="match status" value="1"/>
</dbReference>
<evidence type="ECO:0000256" key="3">
    <source>
        <dbReference type="ARBA" id="ARBA00012755"/>
    </source>
</evidence>
<evidence type="ECO:0000256" key="1">
    <source>
        <dbReference type="ARBA" id="ARBA00001255"/>
    </source>
</evidence>
<keyword evidence="5 7" id="KW-0378">Hydrolase</keyword>
<feature type="chain" id="PRO_5040869687" description="Alpha-galactosidase" evidence="8">
    <location>
        <begin position="16"/>
        <end position="418"/>
    </location>
</feature>
<keyword evidence="4 8" id="KW-0732">Signal</keyword>
<evidence type="ECO:0000313" key="10">
    <source>
        <dbReference type="EMBL" id="GMI42649.1"/>
    </source>
</evidence>
<evidence type="ECO:0000313" key="11">
    <source>
        <dbReference type="Proteomes" id="UP001165065"/>
    </source>
</evidence>
<dbReference type="PRINTS" id="PR00740">
    <property type="entry name" value="GLHYDRLASE27"/>
</dbReference>
<keyword evidence="11" id="KW-1185">Reference proteome</keyword>
<accession>A0A9W7GE36</accession>
<sequence length="418" mass="46782">MKLVIAAAILSSVIALDDGLARTPPMGWMSWERFLCNVDCKTYPDSCISEDLYKRTADLMASEGYLEAGYDHVNIDDCWSTFERDPVTNEQVADPDRFPSGIKSLARYVHNRGLKLGLYSDIGTKTCGGYLGMQDNLELDANTFASWDIDMLKVDGCFQDTDMMGQTYPELSRALNATGRPIVYSCSWPAYLDPDYGEANGGEVLKELAEICHLWRNWDDIRDDWGSVSSVIDFWKRNSTDDPFIQVAGPGHWNDPDQLMIGDNGLSHSEERSQFALWAIFAAPLIMSNDLAHISKESKEILLNKEIIAVDQDPAGHQGTLVWSSEGSGDGDYYGGETRVWSRLLNDGSYAVVLQNTHSMGTATKVKLKSSMLEGWGRRRVKFTARDLYAHEDLGEFEGEMVAEVWPSDVEMFIVELV</sequence>
<dbReference type="Gene3D" id="2.60.40.1180">
    <property type="entry name" value="Golgi alpha-mannosidase II"/>
    <property type="match status" value="1"/>
</dbReference>
<dbReference type="SUPFAM" id="SSF51011">
    <property type="entry name" value="Glycosyl hydrolase domain"/>
    <property type="match status" value="1"/>
</dbReference>
<dbReference type="InterPro" id="IPR000111">
    <property type="entry name" value="Glyco_hydro_27/36_CS"/>
</dbReference>
<comment type="similarity">
    <text evidence="2 7">Belongs to the glycosyl hydrolase 27 family.</text>
</comment>
<dbReference type="GO" id="GO:0004557">
    <property type="term" value="F:alpha-galactosidase activity"/>
    <property type="evidence" value="ECO:0007669"/>
    <property type="project" value="UniProtKB-EC"/>
</dbReference>
<evidence type="ECO:0000256" key="6">
    <source>
        <dbReference type="ARBA" id="ARBA00023295"/>
    </source>
</evidence>
<reference evidence="11" key="1">
    <citation type="journal article" date="2023" name="Commun. Biol.">
        <title>Genome analysis of Parmales, the sister group of diatoms, reveals the evolutionary specialization of diatoms from phago-mixotrophs to photoautotrophs.</title>
        <authorList>
            <person name="Ban H."/>
            <person name="Sato S."/>
            <person name="Yoshikawa S."/>
            <person name="Yamada K."/>
            <person name="Nakamura Y."/>
            <person name="Ichinomiya M."/>
            <person name="Sato N."/>
            <person name="Blanc-Mathieu R."/>
            <person name="Endo H."/>
            <person name="Kuwata A."/>
            <person name="Ogata H."/>
        </authorList>
    </citation>
    <scope>NUCLEOTIDE SEQUENCE [LARGE SCALE GENOMIC DNA]</scope>
</reference>
<keyword evidence="6 7" id="KW-0326">Glycosidase</keyword>
<protein>
    <recommendedName>
        <fullName evidence="3 7">Alpha-galactosidase</fullName>
        <ecNumber evidence="3 7">3.2.1.22</ecNumber>
    </recommendedName>
    <alternativeName>
        <fullName evidence="7">Melibiase</fullName>
    </alternativeName>
</protein>
<dbReference type="AlphaFoldDB" id="A0A9W7GE36"/>
<dbReference type="InterPro" id="IPR002241">
    <property type="entry name" value="Glyco_hydro_27"/>
</dbReference>
<dbReference type="PANTHER" id="PTHR11452">
    <property type="entry name" value="ALPHA-GALACTOSIDASE/ALPHA-N-ACETYLGALACTOSAMINIDASE"/>
    <property type="match status" value="1"/>
</dbReference>
<dbReference type="PANTHER" id="PTHR11452:SF83">
    <property type="entry name" value="ALPHA-GALACTOSIDASE"/>
    <property type="match status" value="1"/>
</dbReference>
<keyword evidence="7" id="KW-1015">Disulfide bond</keyword>
<evidence type="ECO:0000259" key="9">
    <source>
        <dbReference type="Pfam" id="PF17801"/>
    </source>
</evidence>
<dbReference type="GO" id="GO:0005737">
    <property type="term" value="C:cytoplasm"/>
    <property type="evidence" value="ECO:0007669"/>
    <property type="project" value="TreeGrafter"/>
</dbReference>
<dbReference type="OrthoDB" id="5795902at2759"/>
<proteinExistence type="inferred from homology"/>
<dbReference type="PROSITE" id="PS00512">
    <property type="entry name" value="ALPHA_GALACTOSIDASE"/>
    <property type="match status" value="1"/>
</dbReference>
<dbReference type="Proteomes" id="UP001165065">
    <property type="component" value="Unassembled WGS sequence"/>
</dbReference>
<evidence type="ECO:0000256" key="8">
    <source>
        <dbReference type="SAM" id="SignalP"/>
    </source>
</evidence>